<reference evidence="9 10" key="1">
    <citation type="submission" date="2020-12" db="EMBL/GenBank/DDBJ databases">
        <title>Hymenobacter sp.</title>
        <authorList>
            <person name="Kim M.K."/>
        </authorList>
    </citation>
    <scope>NUCLEOTIDE SEQUENCE [LARGE SCALE GENOMIC DNA]</scope>
    <source>
        <strain evidence="9 10">BT442</strain>
    </source>
</reference>
<dbReference type="Pfam" id="PF14322">
    <property type="entry name" value="SusD-like_3"/>
    <property type="match status" value="1"/>
</dbReference>
<comment type="subcellular location">
    <subcellularLocation>
        <location evidence="1">Cell outer membrane</location>
    </subcellularLocation>
</comment>
<evidence type="ECO:0000256" key="3">
    <source>
        <dbReference type="ARBA" id="ARBA00022729"/>
    </source>
</evidence>
<protein>
    <submittedName>
        <fullName evidence="9">RagB/SusD family nutrient uptake outer membrane protein</fullName>
    </submittedName>
</protein>
<keyword evidence="5" id="KW-0998">Cell outer membrane</keyword>
<proteinExistence type="inferred from homology"/>
<keyword evidence="4" id="KW-0472">Membrane</keyword>
<dbReference type="RefSeq" id="WP_198075761.1">
    <property type="nucleotide sequence ID" value="NZ_JAEDAE010000005.1"/>
</dbReference>
<dbReference type="SUPFAM" id="SSF48452">
    <property type="entry name" value="TPR-like"/>
    <property type="match status" value="1"/>
</dbReference>
<dbReference type="Pfam" id="PF07980">
    <property type="entry name" value="SusD_RagB"/>
    <property type="match status" value="1"/>
</dbReference>
<feature type="signal peptide" evidence="6">
    <location>
        <begin position="1"/>
        <end position="22"/>
    </location>
</feature>
<dbReference type="Gene3D" id="1.25.40.390">
    <property type="match status" value="1"/>
</dbReference>
<dbReference type="CDD" id="cd08977">
    <property type="entry name" value="SusD"/>
    <property type="match status" value="1"/>
</dbReference>
<accession>A0ABS0Q8V6</accession>
<name>A0ABS0Q8V6_9BACT</name>
<dbReference type="PROSITE" id="PS51257">
    <property type="entry name" value="PROKAR_LIPOPROTEIN"/>
    <property type="match status" value="1"/>
</dbReference>
<feature type="chain" id="PRO_5046776793" evidence="6">
    <location>
        <begin position="23"/>
        <end position="495"/>
    </location>
</feature>
<sequence>MKKFFIPAAFAMSLLASCNVLDKEPLTTIAPSNFFKSATDAEASLTAAYDGLQSKGCYAEVLNLVGNMPSDDCTSNNNDVRALDDINWNSSTGQVGDAYRDNYRTINRANSVIKYVPGVAGMNATRRDQILGEARFLRALSYFNLVRLYGAVPLRLEPTETGDPAVLNLPRAATDQVYARIVEDLTIGAGLMADVNPARATKGSANALLARVQLTQRNWSAAKDAALLVLGGKGGYSLQGFNSLFPADNKGESIFEIQFSGSADGGTSFTLPDLLLPLPAATYSFAKFNLPTLFVTRNAQPTDLTSVVDTINDQRWSYQGNVNTGRNHASYVQGRGPKADDSGPFVYKWRSDGSGFNSSDNYYVLRLAEVYLTAAEASNELNSPAQAVLDYLNPIRQRAGLLPLDASSPEAASQATLRTEIDKQRRLELAFEGERWFDLIRYARHTQANSAVQHAVTALDMIAQKRGTRDVNYLLFPIPLGELNTNTQLQQNPGY</sequence>
<organism evidence="9 10">
    <name type="scientific">Hymenobacter negativus</name>
    <dbReference type="NCBI Taxonomy" id="2795026"/>
    <lineage>
        <taxon>Bacteria</taxon>
        <taxon>Pseudomonadati</taxon>
        <taxon>Bacteroidota</taxon>
        <taxon>Cytophagia</taxon>
        <taxon>Cytophagales</taxon>
        <taxon>Hymenobacteraceae</taxon>
        <taxon>Hymenobacter</taxon>
    </lineage>
</organism>
<evidence type="ECO:0000256" key="6">
    <source>
        <dbReference type="SAM" id="SignalP"/>
    </source>
</evidence>
<dbReference type="Proteomes" id="UP000625631">
    <property type="component" value="Unassembled WGS sequence"/>
</dbReference>
<dbReference type="EMBL" id="JAEDAE010000005">
    <property type="protein sequence ID" value="MBH8558897.1"/>
    <property type="molecule type" value="Genomic_DNA"/>
</dbReference>
<evidence type="ECO:0000313" key="9">
    <source>
        <dbReference type="EMBL" id="MBH8558897.1"/>
    </source>
</evidence>
<gene>
    <name evidence="9" type="ORF">I7X13_12605</name>
</gene>
<evidence type="ECO:0000256" key="2">
    <source>
        <dbReference type="ARBA" id="ARBA00006275"/>
    </source>
</evidence>
<keyword evidence="3 6" id="KW-0732">Signal</keyword>
<comment type="caution">
    <text evidence="9">The sequence shown here is derived from an EMBL/GenBank/DDBJ whole genome shotgun (WGS) entry which is preliminary data.</text>
</comment>
<evidence type="ECO:0000259" key="7">
    <source>
        <dbReference type="Pfam" id="PF07980"/>
    </source>
</evidence>
<dbReference type="InterPro" id="IPR012944">
    <property type="entry name" value="SusD_RagB_dom"/>
</dbReference>
<evidence type="ECO:0000256" key="1">
    <source>
        <dbReference type="ARBA" id="ARBA00004442"/>
    </source>
</evidence>
<evidence type="ECO:0000259" key="8">
    <source>
        <dbReference type="Pfam" id="PF14322"/>
    </source>
</evidence>
<feature type="domain" description="SusD-like N-terminal" evidence="8">
    <location>
        <begin position="40"/>
        <end position="214"/>
    </location>
</feature>
<dbReference type="InterPro" id="IPR033985">
    <property type="entry name" value="SusD-like_N"/>
</dbReference>
<evidence type="ECO:0000313" key="10">
    <source>
        <dbReference type="Proteomes" id="UP000625631"/>
    </source>
</evidence>
<evidence type="ECO:0000256" key="4">
    <source>
        <dbReference type="ARBA" id="ARBA00023136"/>
    </source>
</evidence>
<dbReference type="InterPro" id="IPR011990">
    <property type="entry name" value="TPR-like_helical_dom_sf"/>
</dbReference>
<comment type="similarity">
    <text evidence="2">Belongs to the SusD family.</text>
</comment>
<keyword evidence="10" id="KW-1185">Reference proteome</keyword>
<evidence type="ECO:0000256" key="5">
    <source>
        <dbReference type="ARBA" id="ARBA00023237"/>
    </source>
</evidence>
<feature type="domain" description="RagB/SusD" evidence="7">
    <location>
        <begin position="316"/>
        <end position="495"/>
    </location>
</feature>